<dbReference type="PANTHER" id="PTHR11802">
    <property type="entry name" value="SERINE PROTEASE FAMILY S10 SERINE CARBOXYPEPTIDASE"/>
    <property type="match status" value="1"/>
</dbReference>
<dbReference type="InterPro" id="IPR029058">
    <property type="entry name" value="AB_hydrolase_fold"/>
</dbReference>
<dbReference type="Gene3D" id="3.40.50.1820">
    <property type="entry name" value="alpha/beta hydrolase"/>
    <property type="match status" value="1"/>
</dbReference>
<evidence type="ECO:0000313" key="7">
    <source>
        <dbReference type="EMBL" id="MDC8831901.1"/>
    </source>
</evidence>
<feature type="chain" id="PRO_5045250213" description="Peptidase S10" evidence="6">
    <location>
        <begin position="22"/>
        <end position="480"/>
    </location>
</feature>
<dbReference type="InterPro" id="IPR018202">
    <property type="entry name" value="Ser_caboxypep_ser_AS"/>
</dbReference>
<dbReference type="SUPFAM" id="SSF53474">
    <property type="entry name" value="alpha/beta-Hydrolases"/>
    <property type="match status" value="1"/>
</dbReference>
<dbReference type="PANTHER" id="PTHR11802:SF3">
    <property type="entry name" value="RETINOID-INDUCIBLE SERINE CARBOXYPEPTIDASE"/>
    <property type="match status" value="1"/>
</dbReference>
<dbReference type="InterPro" id="IPR001563">
    <property type="entry name" value="Peptidase_S10"/>
</dbReference>
<name>A0ABT5L4C6_9ALTE</name>
<evidence type="ECO:0000256" key="5">
    <source>
        <dbReference type="ARBA" id="ARBA00023180"/>
    </source>
</evidence>
<evidence type="ECO:0000256" key="4">
    <source>
        <dbReference type="ARBA" id="ARBA00022801"/>
    </source>
</evidence>
<comment type="caution">
    <text evidence="7">The sequence shown here is derived from an EMBL/GenBank/DDBJ whole genome shotgun (WGS) entry which is preliminary data.</text>
</comment>
<evidence type="ECO:0000313" key="8">
    <source>
        <dbReference type="Proteomes" id="UP001218788"/>
    </source>
</evidence>
<keyword evidence="8" id="KW-1185">Reference proteome</keyword>
<dbReference type="EMBL" id="JAQQXP010000002">
    <property type="protein sequence ID" value="MDC8831901.1"/>
    <property type="molecule type" value="Genomic_DNA"/>
</dbReference>
<evidence type="ECO:0000256" key="2">
    <source>
        <dbReference type="ARBA" id="ARBA00022670"/>
    </source>
</evidence>
<protein>
    <recommendedName>
        <fullName evidence="9">Peptidase S10</fullName>
    </recommendedName>
</protein>
<gene>
    <name evidence="7" type="ORF">OIK42_14175</name>
</gene>
<keyword evidence="3 6" id="KW-0732">Signal</keyword>
<dbReference type="Pfam" id="PF00450">
    <property type="entry name" value="Peptidase_S10"/>
    <property type="match status" value="1"/>
</dbReference>
<keyword evidence="5" id="KW-0325">Glycoprotein</keyword>
<evidence type="ECO:0008006" key="9">
    <source>
        <dbReference type="Google" id="ProtNLM"/>
    </source>
</evidence>
<keyword evidence="4" id="KW-0378">Hydrolase</keyword>
<keyword evidence="2" id="KW-0645">Protease</keyword>
<organism evidence="7 8">
    <name type="scientific">Alteromonas gilva</name>
    <dbReference type="NCBI Taxonomy" id="2987522"/>
    <lineage>
        <taxon>Bacteria</taxon>
        <taxon>Pseudomonadati</taxon>
        <taxon>Pseudomonadota</taxon>
        <taxon>Gammaproteobacteria</taxon>
        <taxon>Alteromonadales</taxon>
        <taxon>Alteromonadaceae</taxon>
        <taxon>Alteromonas/Salinimonas group</taxon>
        <taxon>Alteromonas</taxon>
    </lineage>
</organism>
<evidence type="ECO:0000256" key="1">
    <source>
        <dbReference type="ARBA" id="ARBA00022645"/>
    </source>
</evidence>
<sequence>MSLIRRLLCLAVASCVLPVNAASTNWHHIQQSHEYSLNDTDYSYQAYFNELMLSESASVSATSYVIDSAAKRPVLFAFNGGPGASSSPLHFNGIGPWNKEKNASGEETFTRNPATALKYADLVFIDPPGTGFSLPSETPRDHANVWTPEGDAQTVHRFITAWLKQHNREDAPVYLAGESYGGFRLATLLGQPVSYDLRGILLISPMLDASATEVAGGNILPYILNLPSFAVAAVQHGLVESHGLSSREVFNRAKAFALSEYAQALLMGAALPEAQARAVASKMAGYLGLSAATIVAHDLKIDSEYFRLNALKAQGQQFGRLDARVLAPIPKKDNDKPSALSDPSLGLGKSLIMRSDAITNYMQQALGVERSTPYAALSLEVNRQWQYGKQGSPWEGPNFYFNPTPNIAAQLSQRPNFKVVVLTGYFDLAVPALAPWYALTQSGIAPQQVQYEMINSGHSVFAEQAEQARLETIMQELLQP</sequence>
<proteinExistence type="predicted"/>
<dbReference type="Proteomes" id="UP001218788">
    <property type="component" value="Unassembled WGS sequence"/>
</dbReference>
<feature type="signal peptide" evidence="6">
    <location>
        <begin position="1"/>
        <end position="21"/>
    </location>
</feature>
<dbReference type="PROSITE" id="PS00131">
    <property type="entry name" value="CARBOXYPEPT_SER_SER"/>
    <property type="match status" value="1"/>
</dbReference>
<evidence type="ECO:0000256" key="6">
    <source>
        <dbReference type="SAM" id="SignalP"/>
    </source>
</evidence>
<dbReference type="RefSeq" id="WP_273641682.1">
    <property type="nucleotide sequence ID" value="NZ_JAQQXP010000002.1"/>
</dbReference>
<keyword evidence="1" id="KW-0121">Carboxypeptidase</keyword>
<accession>A0ABT5L4C6</accession>
<reference evidence="7 8" key="1">
    <citation type="submission" date="2022-10" db="EMBL/GenBank/DDBJ databases">
        <title>Alteromonas sp. chi3 Genome sequencing.</title>
        <authorList>
            <person name="Park S."/>
        </authorList>
    </citation>
    <scope>NUCLEOTIDE SEQUENCE [LARGE SCALE GENOMIC DNA]</scope>
    <source>
        <strain evidence="8">chi3</strain>
    </source>
</reference>
<evidence type="ECO:0000256" key="3">
    <source>
        <dbReference type="ARBA" id="ARBA00022729"/>
    </source>
</evidence>